<evidence type="ECO:0000256" key="5">
    <source>
        <dbReference type="ARBA" id="ARBA00022692"/>
    </source>
</evidence>
<keyword evidence="3" id="KW-1003">Cell membrane</keyword>
<keyword evidence="12" id="KW-1185">Reference proteome</keyword>
<dbReference type="STRING" id="1232683.ADIMK_1901"/>
<evidence type="ECO:0000313" key="12">
    <source>
        <dbReference type="Proteomes" id="UP000028252"/>
    </source>
</evidence>
<organism evidence="11 12">
    <name type="scientific">Marinobacterium lacunae</name>
    <dbReference type="NCBI Taxonomy" id="1232683"/>
    <lineage>
        <taxon>Bacteria</taxon>
        <taxon>Pseudomonadati</taxon>
        <taxon>Pseudomonadota</taxon>
        <taxon>Gammaproteobacteria</taxon>
        <taxon>Oceanospirillales</taxon>
        <taxon>Oceanospirillaceae</taxon>
        <taxon>Marinobacterium</taxon>
    </lineage>
</organism>
<keyword evidence="4 9" id="KW-0997">Cell inner membrane</keyword>
<proteinExistence type="inferred from homology"/>
<evidence type="ECO:0000313" key="11">
    <source>
        <dbReference type="EMBL" id="KEA63930.1"/>
    </source>
</evidence>
<feature type="transmembrane region" description="Helical" evidence="9">
    <location>
        <begin position="21"/>
        <end position="40"/>
    </location>
</feature>
<dbReference type="EMBL" id="JMQN01000023">
    <property type="protein sequence ID" value="KEA63930.1"/>
    <property type="molecule type" value="Genomic_DNA"/>
</dbReference>
<dbReference type="GO" id="GO:0022857">
    <property type="term" value="F:transmembrane transporter activity"/>
    <property type="evidence" value="ECO:0007669"/>
    <property type="project" value="UniProtKB-UniRule"/>
</dbReference>
<dbReference type="InterPro" id="IPR055348">
    <property type="entry name" value="DctQ"/>
</dbReference>
<dbReference type="PANTHER" id="PTHR35011:SF10">
    <property type="entry name" value="TRAP TRANSPORTER SMALL PERMEASE PROTEIN"/>
    <property type="match status" value="1"/>
</dbReference>
<dbReference type="Pfam" id="PF04290">
    <property type="entry name" value="DctQ"/>
    <property type="match status" value="1"/>
</dbReference>
<dbReference type="GO" id="GO:0015740">
    <property type="term" value="P:C4-dicarboxylate transport"/>
    <property type="evidence" value="ECO:0007669"/>
    <property type="project" value="TreeGrafter"/>
</dbReference>
<dbReference type="PATRIC" id="fig|1232683.4.peg.1870"/>
<dbReference type="InterPro" id="IPR007387">
    <property type="entry name" value="TRAP_DctQ"/>
</dbReference>
<feature type="domain" description="Tripartite ATP-independent periplasmic transporters DctQ component" evidence="10">
    <location>
        <begin position="34"/>
        <end position="165"/>
    </location>
</feature>
<dbReference type="AlphaFoldDB" id="A0A081FZH5"/>
<protein>
    <recommendedName>
        <fullName evidence="9">TRAP transporter small permease protein</fullName>
    </recommendedName>
</protein>
<comment type="similarity">
    <text evidence="8 9">Belongs to the TRAP transporter small permease family.</text>
</comment>
<keyword evidence="7 9" id="KW-0472">Membrane</keyword>
<dbReference type="OrthoDB" id="2877624at2"/>
<dbReference type="GO" id="GO:0005886">
    <property type="term" value="C:plasma membrane"/>
    <property type="evidence" value="ECO:0007669"/>
    <property type="project" value="UniProtKB-SubCell"/>
</dbReference>
<evidence type="ECO:0000256" key="3">
    <source>
        <dbReference type="ARBA" id="ARBA00022475"/>
    </source>
</evidence>
<evidence type="ECO:0000256" key="6">
    <source>
        <dbReference type="ARBA" id="ARBA00022989"/>
    </source>
</evidence>
<feature type="transmembrane region" description="Helical" evidence="9">
    <location>
        <begin position="100"/>
        <end position="118"/>
    </location>
</feature>
<evidence type="ECO:0000256" key="7">
    <source>
        <dbReference type="ARBA" id="ARBA00023136"/>
    </source>
</evidence>
<evidence type="ECO:0000256" key="9">
    <source>
        <dbReference type="RuleBase" id="RU369079"/>
    </source>
</evidence>
<dbReference type="PANTHER" id="PTHR35011">
    <property type="entry name" value="2,3-DIKETO-L-GULONATE TRAP TRANSPORTER SMALL PERMEASE PROTEIN YIAM"/>
    <property type="match status" value="1"/>
</dbReference>
<dbReference type="eggNOG" id="COG3090">
    <property type="taxonomic scope" value="Bacteria"/>
</dbReference>
<dbReference type="RefSeq" id="WP_051692808.1">
    <property type="nucleotide sequence ID" value="NZ_JMQN01000023.1"/>
</dbReference>
<dbReference type="Proteomes" id="UP000028252">
    <property type="component" value="Unassembled WGS sequence"/>
</dbReference>
<keyword evidence="5 9" id="KW-0812">Transmembrane</keyword>
<evidence type="ECO:0000256" key="4">
    <source>
        <dbReference type="ARBA" id="ARBA00022519"/>
    </source>
</evidence>
<gene>
    <name evidence="11" type="ORF">ADIMK_1901</name>
</gene>
<evidence type="ECO:0000256" key="1">
    <source>
        <dbReference type="ARBA" id="ARBA00004429"/>
    </source>
</evidence>
<comment type="subunit">
    <text evidence="9">The complex comprises the extracytoplasmic solute receptor protein and the two transmembrane proteins.</text>
</comment>
<feature type="transmembrane region" description="Helical" evidence="9">
    <location>
        <begin position="46"/>
        <end position="71"/>
    </location>
</feature>
<name>A0A081FZH5_9GAMM</name>
<keyword evidence="6 9" id="KW-1133">Transmembrane helix</keyword>
<comment type="subcellular location">
    <subcellularLocation>
        <location evidence="1 9">Cell inner membrane</location>
        <topology evidence="1 9">Multi-pass membrane protein</topology>
    </subcellularLocation>
</comment>
<sequence>MKLTLSGGPDDTSRVERVLRLTLDSVAVIMMFLLMAVTLVDVLGRYLFSAPLVGAFELTELMLAAVIFLGLPLVTADQGHIEVDLIDSAVRGWLRPVQRVLIDLVTLLAFGVFAWMLWRHAMKVQAYEDTTAVLEIPYAWLAYLMAVTASLSVLAQLTIMLRRLRAMLAGGEA</sequence>
<comment type="caution">
    <text evidence="11">The sequence shown here is derived from an EMBL/GenBank/DDBJ whole genome shotgun (WGS) entry which is preliminary data.</text>
</comment>
<evidence type="ECO:0000256" key="2">
    <source>
        <dbReference type="ARBA" id="ARBA00022448"/>
    </source>
</evidence>
<keyword evidence="2 9" id="KW-0813">Transport</keyword>
<reference evidence="11 12" key="1">
    <citation type="submission" date="2014-04" db="EMBL/GenBank/DDBJ databases">
        <title>Marinobacterium kochiensis sp. nov., isolated from sediment sample collected from Kochi backwaters in Kerala, India.</title>
        <authorList>
            <person name="Singh A."/>
            <person name="Pinnaka A.K."/>
        </authorList>
    </citation>
    <scope>NUCLEOTIDE SEQUENCE [LARGE SCALE GENOMIC DNA]</scope>
    <source>
        <strain evidence="11 12">AK27</strain>
    </source>
</reference>
<feature type="transmembrane region" description="Helical" evidence="9">
    <location>
        <begin position="138"/>
        <end position="159"/>
    </location>
</feature>
<evidence type="ECO:0000259" key="10">
    <source>
        <dbReference type="Pfam" id="PF04290"/>
    </source>
</evidence>
<accession>A0A081FZH5</accession>
<evidence type="ECO:0000256" key="8">
    <source>
        <dbReference type="ARBA" id="ARBA00038436"/>
    </source>
</evidence>
<comment type="function">
    <text evidence="9">Part of the tripartite ATP-independent periplasmic (TRAP) transport system.</text>
</comment>